<keyword evidence="2" id="KW-1185">Reference proteome</keyword>
<dbReference type="InterPro" id="IPR007061">
    <property type="entry name" value="MST-like"/>
</dbReference>
<sequence>MTQVDESAPAAVPPGERADLLAALGSHRGLLLRTVRDLTDDQARERTTVSDLCLGGLIKHIAEMERRWTRFAAGGAEAMESEPTDWTNQFRMGEDETLDSVLADFASASSQTDVFLSTADLGRTWELPSAPWFEPGARWSVRMVALHLIGEIAQHSGHADIIRESLDGAKTMG</sequence>
<comment type="caution">
    <text evidence="1">The sequence shown here is derived from an EMBL/GenBank/DDBJ whole genome shotgun (WGS) entry which is preliminary data.</text>
</comment>
<reference evidence="1 2" key="1">
    <citation type="journal article" date="2019" name="Int. J. Syst. Evol. Microbiol.">
        <title>The Global Catalogue of Microorganisms (GCM) 10K type strain sequencing project: providing services to taxonomists for standard genome sequencing and annotation.</title>
        <authorList>
            <consortium name="The Broad Institute Genomics Platform"/>
            <consortium name="The Broad Institute Genome Sequencing Center for Infectious Disease"/>
            <person name="Wu L."/>
            <person name="Ma J."/>
        </authorList>
    </citation>
    <scope>NUCLEOTIDE SEQUENCE [LARGE SCALE GENOMIC DNA]</scope>
    <source>
        <strain evidence="1 2">JCM 16013</strain>
    </source>
</reference>
<dbReference type="Proteomes" id="UP001499854">
    <property type="component" value="Unassembled WGS sequence"/>
</dbReference>
<dbReference type="Gene3D" id="1.20.120.450">
    <property type="entry name" value="dinb family like domain"/>
    <property type="match status" value="1"/>
</dbReference>
<evidence type="ECO:0000313" key="1">
    <source>
        <dbReference type="EMBL" id="GAA1961570.1"/>
    </source>
</evidence>
<evidence type="ECO:0000313" key="2">
    <source>
        <dbReference type="Proteomes" id="UP001499854"/>
    </source>
</evidence>
<protein>
    <submittedName>
        <fullName evidence="1">DinB family protein</fullName>
    </submittedName>
</protein>
<dbReference type="Pfam" id="PF04978">
    <property type="entry name" value="MST"/>
    <property type="match status" value="1"/>
</dbReference>
<dbReference type="InterPro" id="IPR034660">
    <property type="entry name" value="DinB/YfiT-like"/>
</dbReference>
<organism evidence="1 2">
    <name type="scientific">Catenulispora subtropica</name>
    <dbReference type="NCBI Taxonomy" id="450798"/>
    <lineage>
        <taxon>Bacteria</taxon>
        <taxon>Bacillati</taxon>
        <taxon>Actinomycetota</taxon>
        <taxon>Actinomycetes</taxon>
        <taxon>Catenulisporales</taxon>
        <taxon>Catenulisporaceae</taxon>
        <taxon>Catenulispora</taxon>
    </lineage>
</organism>
<dbReference type="SUPFAM" id="SSF109854">
    <property type="entry name" value="DinB/YfiT-like putative metalloenzymes"/>
    <property type="match status" value="1"/>
</dbReference>
<accession>A0ABN2R0P9</accession>
<proteinExistence type="predicted"/>
<dbReference type="EMBL" id="BAAAQM010000007">
    <property type="protein sequence ID" value="GAA1961570.1"/>
    <property type="molecule type" value="Genomic_DNA"/>
</dbReference>
<name>A0ABN2R0P9_9ACTN</name>
<dbReference type="RefSeq" id="WP_344656461.1">
    <property type="nucleotide sequence ID" value="NZ_BAAAQM010000007.1"/>
</dbReference>
<gene>
    <name evidence="1" type="ORF">GCM10009838_17720</name>
</gene>